<dbReference type="InterPro" id="IPR000276">
    <property type="entry name" value="GPCR_Rhodpsn"/>
</dbReference>
<feature type="domain" description="G-protein coupled receptors family 1 profile" evidence="9">
    <location>
        <begin position="69"/>
        <end position="343"/>
    </location>
</feature>
<proteinExistence type="predicted"/>
<evidence type="ECO:0000256" key="2">
    <source>
        <dbReference type="ARBA" id="ARBA00022692"/>
    </source>
</evidence>
<dbReference type="STRING" id="6526.A0A2C9LQ30"/>
<feature type="transmembrane region" description="Helical" evidence="8">
    <location>
        <begin position="285"/>
        <end position="309"/>
    </location>
</feature>
<dbReference type="PANTHER" id="PTHR24243">
    <property type="entry name" value="G-PROTEIN COUPLED RECEPTOR"/>
    <property type="match status" value="1"/>
</dbReference>
<dbReference type="PRINTS" id="PR00237">
    <property type="entry name" value="GPCRRHODOPSN"/>
</dbReference>
<accession>A0A2C9LQ30</accession>
<dbReference type="KEGG" id="bgt:106063342"/>
<sequence>MTSTLGPVNYVTSGIGMSFQHNVSAVDSSTDPSQVTLTGYIFDEKLIAQFDFLFNCFFLHFLSLIGVVTNILNIFVLWRHSFSETTTIWLWSMSVTDLITSVVHPLRRINCIVDQFDPVAGLTSRAVSVVYLVNIPDIFISASIFITTAIAVERLVAVLLPLKVSQIFTPSRVKWTIALLYAYTVIMLGPTWFFLSFLVIFDPIYNVTRGGYMLSQFYASDYENLTKYATGSLTHLFTSVTFITIVTCSVILSVKLTISRSKTLAKMTSWKSGSRQVRDMKVVKMLLTVCLVNAGISIPTVTIQFFLLYSNLSILSAGKAFYLLRSIISILYQVNADVNFVIYVTMSTKFAKTLRTMLHCFKQRSSFSSAIEDVHAVDMEE</sequence>
<gene>
    <name evidence="10" type="primary">106063342</name>
</gene>
<evidence type="ECO:0000256" key="4">
    <source>
        <dbReference type="ARBA" id="ARBA00023040"/>
    </source>
</evidence>
<dbReference type="Proteomes" id="UP000076420">
    <property type="component" value="Unassembled WGS sequence"/>
</dbReference>
<dbReference type="GO" id="GO:0004930">
    <property type="term" value="F:G protein-coupled receptor activity"/>
    <property type="evidence" value="ECO:0007669"/>
    <property type="project" value="UniProtKB-KW"/>
</dbReference>
<evidence type="ECO:0000256" key="1">
    <source>
        <dbReference type="ARBA" id="ARBA00004141"/>
    </source>
</evidence>
<protein>
    <recommendedName>
        <fullName evidence="9">G-protein coupled receptors family 1 profile domain-containing protein</fullName>
    </recommendedName>
</protein>
<feature type="transmembrane region" description="Helical" evidence="8">
    <location>
        <begin position="180"/>
        <end position="201"/>
    </location>
</feature>
<organism evidence="10 11">
    <name type="scientific">Biomphalaria glabrata</name>
    <name type="common">Bloodfluke planorb</name>
    <name type="synonym">Freshwater snail</name>
    <dbReference type="NCBI Taxonomy" id="6526"/>
    <lineage>
        <taxon>Eukaryota</taxon>
        <taxon>Metazoa</taxon>
        <taxon>Spiralia</taxon>
        <taxon>Lophotrochozoa</taxon>
        <taxon>Mollusca</taxon>
        <taxon>Gastropoda</taxon>
        <taxon>Heterobranchia</taxon>
        <taxon>Euthyneura</taxon>
        <taxon>Panpulmonata</taxon>
        <taxon>Hygrophila</taxon>
        <taxon>Lymnaeoidea</taxon>
        <taxon>Planorbidae</taxon>
        <taxon>Biomphalaria</taxon>
    </lineage>
</organism>
<keyword evidence="7" id="KW-0807">Transducer</keyword>
<dbReference type="InterPro" id="IPR017452">
    <property type="entry name" value="GPCR_Rhodpsn_7TM"/>
</dbReference>
<feature type="transmembrane region" description="Helical" evidence="8">
    <location>
        <begin position="236"/>
        <end position="258"/>
    </location>
</feature>
<evidence type="ECO:0000313" key="11">
    <source>
        <dbReference type="Proteomes" id="UP000076420"/>
    </source>
</evidence>
<dbReference type="EnsemblMetazoa" id="BGLB033649-RA">
    <property type="protein sequence ID" value="BGLB033649-PA"/>
    <property type="gene ID" value="BGLB033649"/>
</dbReference>
<dbReference type="SUPFAM" id="SSF81321">
    <property type="entry name" value="Family A G protein-coupled receptor-like"/>
    <property type="match status" value="1"/>
</dbReference>
<evidence type="ECO:0000256" key="3">
    <source>
        <dbReference type="ARBA" id="ARBA00022989"/>
    </source>
</evidence>
<keyword evidence="4" id="KW-0297">G-protein coupled receptor</keyword>
<evidence type="ECO:0000259" key="9">
    <source>
        <dbReference type="PROSITE" id="PS50262"/>
    </source>
</evidence>
<evidence type="ECO:0000256" key="7">
    <source>
        <dbReference type="ARBA" id="ARBA00023224"/>
    </source>
</evidence>
<evidence type="ECO:0000256" key="8">
    <source>
        <dbReference type="SAM" id="Phobius"/>
    </source>
</evidence>
<dbReference type="Gene3D" id="1.20.1070.10">
    <property type="entry name" value="Rhodopsin 7-helix transmembrane proteins"/>
    <property type="match status" value="1"/>
</dbReference>
<feature type="transmembrane region" description="Helical" evidence="8">
    <location>
        <begin position="52"/>
        <end position="76"/>
    </location>
</feature>
<feature type="transmembrane region" description="Helical" evidence="8">
    <location>
        <begin position="138"/>
        <end position="160"/>
    </location>
</feature>
<keyword evidence="3 8" id="KW-1133">Transmembrane helix</keyword>
<keyword evidence="2 8" id="KW-0812">Transmembrane</keyword>
<dbReference type="VEuPathDB" id="VectorBase:BGLAX_026638"/>
<keyword evidence="6" id="KW-0675">Receptor</keyword>
<reference evidence="10" key="1">
    <citation type="submission" date="2020-05" db="UniProtKB">
        <authorList>
            <consortium name="EnsemblMetazoa"/>
        </authorList>
    </citation>
    <scope>IDENTIFICATION</scope>
    <source>
        <strain evidence="10">BB02</strain>
    </source>
</reference>
<keyword evidence="5 8" id="KW-0472">Membrane</keyword>
<dbReference type="GO" id="GO:0005886">
    <property type="term" value="C:plasma membrane"/>
    <property type="evidence" value="ECO:0007669"/>
    <property type="project" value="TreeGrafter"/>
</dbReference>
<dbReference type="PROSITE" id="PS50262">
    <property type="entry name" value="G_PROTEIN_RECEP_F1_2"/>
    <property type="match status" value="1"/>
</dbReference>
<dbReference type="VEuPathDB" id="VectorBase:BGLB033649"/>
<evidence type="ECO:0000256" key="6">
    <source>
        <dbReference type="ARBA" id="ARBA00023170"/>
    </source>
</evidence>
<feature type="transmembrane region" description="Helical" evidence="8">
    <location>
        <begin position="321"/>
        <end position="345"/>
    </location>
</feature>
<evidence type="ECO:0000313" key="10">
    <source>
        <dbReference type="EnsemblMetazoa" id="BGLB033649-PA"/>
    </source>
</evidence>
<comment type="subcellular location">
    <subcellularLocation>
        <location evidence="1">Membrane</location>
        <topology evidence="1">Multi-pass membrane protein</topology>
    </subcellularLocation>
</comment>
<dbReference type="PANTHER" id="PTHR24243:SF230">
    <property type="entry name" value="G-PROTEIN COUPLED RECEPTORS FAMILY 1 PROFILE DOMAIN-CONTAINING PROTEIN"/>
    <property type="match status" value="1"/>
</dbReference>
<dbReference type="Pfam" id="PF00001">
    <property type="entry name" value="7tm_1"/>
    <property type="match status" value="1"/>
</dbReference>
<name>A0A2C9LQ30_BIOGL</name>
<dbReference type="AlphaFoldDB" id="A0A2C9LQ30"/>
<evidence type="ECO:0000256" key="5">
    <source>
        <dbReference type="ARBA" id="ARBA00023136"/>
    </source>
</evidence>